<evidence type="ECO:0000313" key="2">
    <source>
        <dbReference type="EMBL" id="KAF2675703.1"/>
    </source>
</evidence>
<reference evidence="2" key="1">
    <citation type="journal article" date="2020" name="Stud. Mycol.">
        <title>101 Dothideomycetes genomes: a test case for predicting lifestyles and emergence of pathogens.</title>
        <authorList>
            <person name="Haridas S."/>
            <person name="Albert R."/>
            <person name="Binder M."/>
            <person name="Bloem J."/>
            <person name="Labutti K."/>
            <person name="Salamov A."/>
            <person name="Andreopoulos B."/>
            <person name="Baker S."/>
            <person name="Barry K."/>
            <person name="Bills G."/>
            <person name="Bluhm B."/>
            <person name="Cannon C."/>
            <person name="Castanera R."/>
            <person name="Culley D."/>
            <person name="Daum C."/>
            <person name="Ezra D."/>
            <person name="Gonzalez J."/>
            <person name="Henrissat B."/>
            <person name="Kuo A."/>
            <person name="Liang C."/>
            <person name="Lipzen A."/>
            <person name="Lutzoni F."/>
            <person name="Magnuson J."/>
            <person name="Mondo S."/>
            <person name="Nolan M."/>
            <person name="Ohm R."/>
            <person name="Pangilinan J."/>
            <person name="Park H.-J."/>
            <person name="Ramirez L."/>
            <person name="Alfaro M."/>
            <person name="Sun H."/>
            <person name="Tritt A."/>
            <person name="Yoshinaga Y."/>
            <person name="Zwiers L.-H."/>
            <person name="Turgeon B."/>
            <person name="Goodwin S."/>
            <person name="Spatafora J."/>
            <person name="Crous P."/>
            <person name="Grigoriev I."/>
        </authorList>
    </citation>
    <scope>NUCLEOTIDE SEQUENCE</scope>
    <source>
        <strain evidence="2">CBS 122367</strain>
    </source>
</reference>
<sequence length="108" mass="11505">MNVLGKRDRDSTSQSQPPTAARPAKAPRQDLEPDPPDPPFLPATGGAGETFTPRPHVEASAINRNIHNDQPMEDADDSLALECEEQPPVPSSTAPAVDSGMFDNVATF</sequence>
<feature type="compositionally biased region" description="Basic and acidic residues" evidence="1">
    <location>
        <begin position="1"/>
        <end position="11"/>
    </location>
</feature>
<gene>
    <name evidence="2" type="ORF">K458DRAFT_206272</name>
</gene>
<feature type="region of interest" description="Disordered" evidence="1">
    <location>
        <begin position="84"/>
        <end position="108"/>
    </location>
</feature>
<protein>
    <submittedName>
        <fullName evidence="2">Uncharacterized protein</fullName>
    </submittedName>
</protein>
<evidence type="ECO:0000313" key="3">
    <source>
        <dbReference type="Proteomes" id="UP000799291"/>
    </source>
</evidence>
<evidence type="ECO:0000256" key="1">
    <source>
        <dbReference type="SAM" id="MobiDB-lite"/>
    </source>
</evidence>
<organism evidence="2 3">
    <name type="scientific">Lentithecium fluviatile CBS 122367</name>
    <dbReference type="NCBI Taxonomy" id="1168545"/>
    <lineage>
        <taxon>Eukaryota</taxon>
        <taxon>Fungi</taxon>
        <taxon>Dikarya</taxon>
        <taxon>Ascomycota</taxon>
        <taxon>Pezizomycotina</taxon>
        <taxon>Dothideomycetes</taxon>
        <taxon>Pleosporomycetidae</taxon>
        <taxon>Pleosporales</taxon>
        <taxon>Massarineae</taxon>
        <taxon>Lentitheciaceae</taxon>
        <taxon>Lentithecium</taxon>
    </lineage>
</organism>
<dbReference type="AlphaFoldDB" id="A0A6G1ICJ1"/>
<dbReference type="EMBL" id="MU005651">
    <property type="protein sequence ID" value="KAF2675703.1"/>
    <property type="molecule type" value="Genomic_DNA"/>
</dbReference>
<dbReference type="Proteomes" id="UP000799291">
    <property type="component" value="Unassembled WGS sequence"/>
</dbReference>
<name>A0A6G1ICJ1_9PLEO</name>
<feature type="compositionally biased region" description="Low complexity" evidence="1">
    <location>
        <begin position="17"/>
        <end position="26"/>
    </location>
</feature>
<keyword evidence="3" id="KW-1185">Reference proteome</keyword>
<proteinExistence type="predicted"/>
<accession>A0A6G1ICJ1</accession>
<feature type="region of interest" description="Disordered" evidence="1">
    <location>
        <begin position="1"/>
        <end position="54"/>
    </location>
</feature>